<name>A0A455UBF7_9GAMM</name>
<accession>A0A455UBF7</accession>
<gene>
    <name evidence="1" type="ORF">HSBAA_29440</name>
</gene>
<proteinExistence type="predicted"/>
<dbReference type="AlphaFoldDB" id="A0A455UBF7"/>
<dbReference type="KEGG" id="hsr:HSBAA_29440"/>
<dbReference type="EMBL" id="AP019514">
    <property type="protein sequence ID" value="BBI61638.1"/>
    <property type="molecule type" value="Genomic_DNA"/>
</dbReference>
<organism evidence="1 2">
    <name type="scientific">Vreelandella sulfidaeris</name>
    <dbReference type="NCBI Taxonomy" id="115553"/>
    <lineage>
        <taxon>Bacteria</taxon>
        <taxon>Pseudomonadati</taxon>
        <taxon>Pseudomonadota</taxon>
        <taxon>Gammaproteobacteria</taxon>
        <taxon>Oceanospirillales</taxon>
        <taxon>Halomonadaceae</taxon>
        <taxon>Vreelandella</taxon>
    </lineage>
</organism>
<reference evidence="1 2" key="1">
    <citation type="journal article" date="2019" name="Microbiol. Resour. Announc.">
        <title>Complete Genome Sequence of Halomonas sulfidaeris Strain Esulfide1 Isolated from a Metal Sulfide Rock at a Depth of 2,200 Meters, Obtained Using Nanopore Sequencing.</title>
        <authorList>
            <person name="Saito M."/>
            <person name="Nishigata A."/>
            <person name="Galipon J."/>
            <person name="Arakawa K."/>
        </authorList>
    </citation>
    <scope>NUCLEOTIDE SEQUENCE [LARGE SCALE GENOMIC DNA]</scope>
    <source>
        <strain evidence="1 2">ATCC BAA-803</strain>
    </source>
</reference>
<dbReference type="Proteomes" id="UP000320231">
    <property type="component" value="Chromosome"/>
</dbReference>
<evidence type="ECO:0000313" key="1">
    <source>
        <dbReference type="EMBL" id="BBI61638.1"/>
    </source>
</evidence>
<protein>
    <submittedName>
        <fullName evidence="1">Uncharacterized protein</fullName>
    </submittedName>
</protein>
<sequence length="274" mass="31217">MLNPTDDRIDDSFTLLSKTGDVVRGHRLAALSPLADHLYEAFEDEVLFDIYYSGDTLKSLSYTEIFSQGLMISPCHDKLRYRLAEMALEDDDAPVTADMILSGERLDKYRLLPGFETHELDVVVFLPGTNIIDMYVDFERLRELVYNENAIVKPHPISSAGLMHRLESMFPGRVASRRESGYDMLCRAKRVCVTTNSEMGLMAILMNKDVEVIDRSNAQRPIYKQIYDAVMHQSDRKIALEKVLGSRHAGFYWTWQDKGRAEQIVTAIRNAANA</sequence>
<evidence type="ECO:0000313" key="2">
    <source>
        <dbReference type="Proteomes" id="UP000320231"/>
    </source>
</evidence>